<name>A0A0N5C4Y3_STREA</name>
<feature type="transmembrane region" description="Helical" evidence="2">
    <location>
        <begin position="12"/>
        <end position="31"/>
    </location>
</feature>
<dbReference type="Pfam" id="PF10317">
    <property type="entry name" value="7TM_GPCR_Srd"/>
    <property type="match status" value="1"/>
</dbReference>
<evidence type="ECO:0000313" key="4">
    <source>
        <dbReference type="WBParaSite" id="SPAL_0001301100.1"/>
    </source>
</evidence>
<keyword evidence="2" id="KW-0812">Transmembrane</keyword>
<evidence type="ECO:0000256" key="1">
    <source>
        <dbReference type="SAM" id="MobiDB-lite"/>
    </source>
</evidence>
<organism evidence="3 4">
    <name type="scientific">Strongyloides papillosus</name>
    <name type="common">Intestinal threadworm</name>
    <dbReference type="NCBI Taxonomy" id="174720"/>
    <lineage>
        <taxon>Eukaryota</taxon>
        <taxon>Metazoa</taxon>
        <taxon>Ecdysozoa</taxon>
        <taxon>Nematoda</taxon>
        <taxon>Chromadorea</taxon>
        <taxon>Rhabditida</taxon>
        <taxon>Tylenchina</taxon>
        <taxon>Panagrolaimomorpha</taxon>
        <taxon>Strongyloidoidea</taxon>
        <taxon>Strongyloididae</taxon>
        <taxon>Strongyloides</taxon>
    </lineage>
</organism>
<feature type="transmembrane region" description="Helical" evidence="2">
    <location>
        <begin position="188"/>
        <end position="216"/>
    </location>
</feature>
<keyword evidence="2" id="KW-1133">Transmembrane helix</keyword>
<accession>A0A0N5C4Y3</accession>
<reference evidence="4" key="1">
    <citation type="submission" date="2017-02" db="UniProtKB">
        <authorList>
            <consortium name="WormBaseParasite"/>
        </authorList>
    </citation>
    <scope>IDENTIFICATION</scope>
</reference>
<keyword evidence="3" id="KW-1185">Reference proteome</keyword>
<sequence length="310" mass="35399">MAIVSSLILGYLKLHFYVLGDYVVLFLLPLSRPPSNDFIHTSLMGFSIFLIYFNITIPTGLIAARFYIVCTKSGFKKNSVIKVLGFCIILTLLQAISITFPFNKHVSSDIISNAIKKYDIESYMLTESTVALGLEVTDSKFISLVIFVPIYFTVNYLLIIYFVRKYKVYIKRHKDLISRQTQKINKEFMTILVVQTFTPVCLTGGPILVIIILFMIQKIYNISFFLNNIIHLISFIPSVNGFLFAILLPSNRKLILSTLNKIADTFMCRKSNQINNIRPSNVFSKKSTKISDSKTNSKQKRTHQQNSVKV</sequence>
<feature type="transmembrane region" description="Helical" evidence="2">
    <location>
        <begin position="43"/>
        <end position="68"/>
    </location>
</feature>
<feature type="region of interest" description="Disordered" evidence="1">
    <location>
        <begin position="285"/>
        <end position="310"/>
    </location>
</feature>
<feature type="transmembrane region" description="Helical" evidence="2">
    <location>
        <begin position="80"/>
        <end position="100"/>
    </location>
</feature>
<dbReference type="AlphaFoldDB" id="A0A0N5C4Y3"/>
<dbReference type="WBParaSite" id="SPAL_0001301100.1">
    <property type="protein sequence ID" value="SPAL_0001301100.1"/>
    <property type="gene ID" value="SPAL_0001301100"/>
</dbReference>
<feature type="transmembrane region" description="Helical" evidence="2">
    <location>
        <begin position="141"/>
        <end position="163"/>
    </location>
</feature>
<protein>
    <submittedName>
        <fullName evidence="4">G_PROTEIN_RECEP_F1_2 domain-containing protein</fullName>
    </submittedName>
</protein>
<proteinExistence type="predicted"/>
<dbReference type="InterPro" id="IPR019421">
    <property type="entry name" value="7TM_GPCR_serpentine_rcpt_Srd"/>
</dbReference>
<evidence type="ECO:0000256" key="2">
    <source>
        <dbReference type="SAM" id="Phobius"/>
    </source>
</evidence>
<dbReference type="Proteomes" id="UP000046392">
    <property type="component" value="Unplaced"/>
</dbReference>
<feature type="transmembrane region" description="Helical" evidence="2">
    <location>
        <begin position="228"/>
        <end position="248"/>
    </location>
</feature>
<evidence type="ECO:0000313" key="3">
    <source>
        <dbReference type="Proteomes" id="UP000046392"/>
    </source>
</evidence>
<dbReference type="SUPFAM" id="SSF81321">
    <property type="entry name" value="Family A G protein-coupled receptor-like"/>
    <property type="match status" value="1"/>
</dbReference>
<keyword evidence="2" id="KW-0472">Membrane</keyword>